<evidence type="ECO:0000313" key="2">
    <source>
        <dbReference type="Proteomes" id="UP000814128"/>
    </source>
</evidence>
<reference evidence="1" key="1">
    <citation type="submission" date="2021-02" db="EMBL/GenBank/DDBJ databases">
        <authorList>
            <consortium name="DOE Joint Genome Institute"/>
            <person name="Ahrendt S."/>
            <person name="Looney B.P."/>
            <person name="Miyauchi S."/>
            <person name="Morin E."/>
            <person name="Drula E."/>
            <person name="Courty P.E."/>
            <person name="Chicoki N."/>
            <person name="Fauchery L."/>
            <person name="Kohler A."/>
            <person name="Kuo A."/>
            <person name="Labutti K."/>
            <person name="Pangilinan J."/>
            <person name="Lipzen A."/>
            <person name="Riley R."/>
            <person name="Andreopoulos W."/>
            <person name="He G."/>
            <person name="Johnson J."/>
            <person name="Barry K.W."/>
            <person name="Grigoriev I.V."/>
            <person name="Nagy L."/>
            <person name="Hibbett D."/>
            <person name="Henrissat B."/>
            <person name="Matheny P.B."/>
            <person name="Labbe J."/>
            <person name="Martin F."/>
        </authorList>
    </citation>
    <scope>NUCLEOTIDE SEQUENCE</scope>
    <source>
        <strain evidence="1">EC-137</strain>
    </source>
</reference>
<name>A0ACB8QRF9_9AGAM</name>
<sequence>MTPVRYEIPPGLDFGTIPRPNPVRTPAATNTDIVNATRFRDDVWHQYQIPSHDRPTRPLSKEAVAEAIRYEHRLIHTTLPSPATDANARPAWVDGLVAEINRNTDALSTLGEKIDVLSMKVDTLDKRVGTLEKKMGMVEKRAGALERKVGVLEEKIDTLDEKVEPLHRTGMISYRLVARRENSLQDNASALLEVPFLNGELPTSKRHSGRRRPFLPELTSVAQIKALSAADSIAYFRGYFPESDVPANMQDRLQGIFIAVGCTYSLDSL</sequence>
<evidence type="ECO:0000313" key="1">
    <source>
        <dbReference type="EMBL" id="KAI0034147.1"/>
    </source>
</evidence>
<organism evidence="1 2">
    <name type="scientific">Vararia minispora EC-137</name>
    <dbReference type="NCBI Taxonomy" id="1314806"/>
    <lineage>
        <taxon>Eukaryota</taxon>
        <taxon>Fungi</taxon>
        <taxon>Dikarya</taxon>
        <taxon>Basidiomycota</taxon>
        <taxon>Agaricomycotina</taxon>
        <taxon>Agaricomycetes</taxon>
        <taxon>Russulales</taxon>
        <taxon>Lachnocladiaceae</taxon>
        <taxon>Vararia</taxon>
    </lineage>
</organism>
<reference evidence="1" key="2">
    <citation type="journal article" date="2022" name="New Phytol.">
        <title>Evolutionary transition to the ectomycorrhizal habit in the genomes of a hyperdiverse lineage of mushroom-forming fungi.</title>
        <authorList>
            <person name="Looney B."/>
            <person name="Miyauchi S."/>
            <person name="Morin E."/>
            <person name="Drula E."/>
            <person name="Courty P.E."/>
            <person name="Kohler A."/>
            <person name="Kuo A."/>
            <person name="LaButti K."/>
            <person name="Pangilinan J."/>
            <person name="Lipzen A."/>
            <person name="Riley R."/>
            <person name="Andreopoulos W."/>
            <person name="He G."/>
            <person name="Johnson J."/>
            <person name="Nolan M."/>
            <person name="Tritt A."/>
            <person name="Barry K.W."/>
            <person name="Grigoriev I.V."/>
            <person name="Nagy L.G."/>
            <person name="Hibbett D."/>
            <person name="Henrissat B."/>
            <person name="Matheny P.B."/>
            <person name="Labbe J."/>
            <person name="Martin F.M."/>
        </authorList>
    </citation>
    <scope>NUCLEOTIDE SEQUENCE</scope>
    <source>
        <strain evidence="1">EC-137</strain>
    </source>
</reference>
<dbReference type="Proteomes" id="UP000814128">
    <property type="component" value="Unassembled WGS sequence"/>
</dbReference>
<proteinExistence type="predicted"/>
<comment type="caution">
    <text evidence="1">The sequence shown here is derived from an EMBL/GenBank/DDBJ whole genome shotgun (WGS) entry which is preliminary data.</text>
</comment>
<gene>
    <name evidence="1" type="ORF">K488DRAFT_84239</name>
</gene>
<keyword evidence="2" id="KW-1185">Reference proteome</keyword>
<accession>A0ACB8QRF9</accession>
<dbReference type="EMBL" id="MU273505">
    <property type="protein sequence ID" value="KAI0034147.1"/>
    <property type="molecule type" value="Genomic_DNA"/>
</dbReference>
<protein>
    <submittedName>
        <fullName evidence="1">Uncharacterized protein</fullName>
    </submittedName>
</protein>